<dbReference type="InterPro" id="IPR053842">
    <property type="entry name" value="NikA-like"/>
</dbReference>
<evidence type="ECO:0000313" key="1">
    <source>
        <dbReference type="EMBL" id="PKZ67952.1"/>
    </source>
</evidence>
<dbReference type="EMBL" id="PKJS01000017">
    <property type="protein sequence ID" value="PKZ67952.1"/>
    <property type="molecule type" value="Genomic_DNA"/>
</dbReference>
<accession>A0A2I1RFP3</accession>
<dbReference type="RefSeq" id="WP_101965072.1">
    <property type="nucleotide sequence ID" value="NZ_PKJS01000017.1"/>
</dbReference>
<name>A0A2I1RFP3_FAUOS</name>
<protein>
    <submittedName>
        <fullName evidence="1">Mobilization protein</fullName>
    </submittedName>
</protein>
<dbReference type="Pfam" id="PF21983">
    <property type="entry name" value="NikA-like"/>
    <property type="match status" value="1"/>
</dbReference>
<proteinExistence type="predicted"/>
<dbReference type="AlphaFoldDB" id="A0A2I1RFP3"/>
<sequence>MISIHNKKSNDADKRKTRLNLRLDDKEFELLKAKAEGFGLPLAKFVRVSLLGLPEPAKRIHDLPVIDAALLRQLVSMGNNVNQLTRYAHTVSLDPKQTLNTLALAFALQKIGDELQQLRELYSLKNVEENDLSITSTHVTADQFDSPNLSEFDEKY</sequence>
<gene>
    <name evidence="1" type="ORF">CYJ96_11115</name>
</gene>
<comment type="caution">
    <text evidence="1">The sequence shown here is derived from an EMBL/GenBank/DDBJ whole genome shotgun (WGS) entry which is preliminary data.</text>
</comment>
<evidence type="ECO:0000313" key="2">
    <source>
        <dbReference type="Proteomes" id="UP000234914"/>
    </source>
</evidence>
<organism evidence="1 2">
    <name type="scientific">Faucicola osloensis</name>
    <name type="common">Moraxella osloensis</name>
    <dbReference type="NCBI Taxonomy" id="34062"/>
    <lineage>
        <taxon>Bacteria</taxon>
        <taxon>Pseudomonadati</taxon>
        <taxon>Pseudomonadota</taxon>
        <taxon>Gammaproteobacteria</taxon>
        <taxon>Moraxellales</taxon>
        <taxon>Moraxellaceae</taxon>
        <taxon>Faucicola</taxon>
    </lineage>
</organism>
<reference evidence="1 2" key="1">
    <citation type="submission" date="2017-12" db="EMBL/GenBank/DDBJ databases">
        <title>Phylogenetic diversity of female urinary microbiome.</title>
        <authorList>
            <person name="Thomas-White K."/>
            <person name="Wolfe A.J."/>
        </authorList>
    </citation>
    <scope>NUCLEOTIDE SEQUENCE [LARGE SCALE GENOMIC DNA]</scope>
    <source>
        <strain evidence="1 2">UMB0416</strain>
    </source>
</reference>
<dbReference type="Proteomes" id="UP000234914">
    <property type="component" value="Unassembled WGS sequence"/>
</dbReference>